<evidence type="ECO:0000256" key="1">
    <source>
        <dbReference type="SAM" id="MobiDB-lite"/>
    </source>
</evidence>
<accession>A0ABQ8K2S7</accession>
<dbReference type="GeneID" id="72001795"/>
<evidence type="ECO:0000313" key="2">
    <source>
        <dbReference type="EMBL" id="KAH9831151.1"/>
    </source>
</evidence>
<proteinExistence type="predicted"/>
<feature type="compositionally biased region" description="Low complexity" evidence="1">
    <location>
        <begin position="1"/>
        <end position="20"/>
    </location>
</feature>
<dbReference type="Proteomes" id="UP000814176">
    <property type="component" value="Unassembled WGS sequence"/>
</dbReference>
<feature type="region of interest" description="Disordered" evidence="1">
    <location>
        <begin position="105"/>
        <end position="151"/>
    </location>
</feature>
<feature type="region of interest" description="Disordered" evidence="1">
    <location>
        <begin position="1"/>
        <end position="65"/>
    </location>
</feature>
<dbReference type="EMBL" id="JADCUA010000027">
    <property type="protein sequence ID" value="KAH9831151.1"/>
    <property type="molecule type" value="Genomic_DNA"/>
</dbReference>
<comment type="caution">
    <text evidence="2">The sequence shown here is derived from an EMBL/GenBank/DDBJ whole genome shotgun (WGS) entry which is preliminary data.</text>
</comment>
<name>A0ABQ8K2S7_9APHY</name>
<gene>
    <name evidence="2" type="ORF">C8Q71DRAFT_715759</name>
</gene>
<reference evidence="2 3" key="1">
    <citation type="journal article" date="2021" name="Environ. Microbiol.">
        <title>Gene family expansions and transcriptome signatures uncover fungal adaptations to wood decay.</title>
        <authorList>
            <person name="Hage H."/>
            <person name="Miyauchi S."/>
            <person name="Viragh M."/>
            <person name="Drula E."/>
            <person name="Min B."/>
            <person name="Chaduli D."/>
            <person name="Navarro D."/>
            <person name="Favel A."/>
            <person name="Norest M."/>
            <person name="Lesage-Meessen L."/>
            <person name="Balint B."/>
            <person name="Merenyi Z."/>
            <person name="de Eugenio L."/>
            <person name="Morin E."/>
            <person name="Martinez A.T."/>
            <person name="Baldrian P."/>
            <person name="Stursova M."/>
            <person name="Martinez M.J."/>
            <person name="Novotny C."/>
            <person name="Magnuson J.K."/>
            <person name="Spatafora J.W."/>
            <person name="Maurice S."/>
            <person name="Pangilinan J."/>
            <person name="Andreopoulos W."/>
            <person name="LaButti K."/>
            <person name="Hundley H."/>
            <person name="Na H."/>
            <person name="Kuo A."/>
            <person name="Barry K."/>
            <person name="Lipzen A."/>
            <person name="Henrissat B."/>
            <person name="Riley R."/>
            <person name="Ahrendt S."/>
            <person name="Nagy L.G."/>
            <person name="Grigoriev I.V."/>
            <person name="Martin F."/>
            <person name="Rosso M.N."/>
        </authorList>
    </citation>
    <scope>NUCLEOTIDE SEQUENCE [LARGE SCALE GENOMIC DNA]</scope>
    <source>
        <strain evidence="2 3">CIRM-BRFM 1785</strain>
    </source>
</reference>
<feature type="compositionally biased region" description="Basic and acidic residues" evidence="1">
    <location>
        <begin position="115"/>
        <end position="125"/>
    </location>
</feature>
<keyword evidence="3" id="KW-1185">Reference proteome</keyword>
<dbReference type="RefSeq" id="XP_047774312.1">
    <property type="nucleotide sequence ID" value="XM_047921063.1"/>
</dbReference>
<protein>
    <submittedName>
        <fullName evidence="2">Uncharacterized protein</fullName>
    </submittedName>
</protein>
<evidence type="ECO:0000313" key="3">
    <source>
        <dbReference type="Proteomes" id="UP000814176"/>
    </source>
</evidence>
<organism evidence="2 3">
    <name type="scientific">Rhodofomes roseus</name>
    <dbReference type="NCBI Taxonomy" id="34475"/>
    <lineage>
        <taxon>Eukaryota</taxon>
        <taxon>Fungi</taxon>
        <taxon>Dikarya</taxon>
        <taxon>Basidiomycota</taxon>
        <taxon>Agaricomycotina</taxon>
        <taxon>Agaricomycetes</taxon>
        <taxon>Polyporales</taxon>
        <taxon>Rhodofomes</taxon>
    </lineage>
</organism>
<sequence>MTTQQVNLSMSQLSLNSNGSASEAEDWDRSMNLDTQTPRNSVAFPGGEGGEGEAAAALGRGQDGKSKRTLSELLKLHAEKGKDVAFSPEEASRIAEVLGQWINSGPSPYEGEDDFFARSQDDSALGKRTPSAQFDATGRPRGQSESVISQS</sequence>